<dbReference type="Gene3D" id="3.20.20.100">
    <property type="entry name" value="NADP-dependent oxidoreductase domain"/>
    <property type="match status" value="1"/>
</dbReference>
<accession>A0AAD6HMG7</accession>
<evidence type="ECO:0000313" key="5">
    <source>
        <dbReference type="Proteomes" id="UP001215712"/>
    </source>
</evidence>
<evidence type="ECO:0000256" key="1">
    <source>
        <dbReference type="ARBA" id="ARBA00023002"/>
    </source>
</evidence>
<sequence length="192" mass="21346">MFKNKEIIGRTVPIEHGHEKPAPKMQYVRLGNSGLKARSPKNYEEVSRLIFGTATYGIKSDVACHVEKEEALTHLQSAWELGFNTFNTSNFYCNGVSEEILGEFIKTVPREAVVIMTKASISSQLKTISRCHFPVGDSAKTGPAGLTLSSGSNRKHIFDNVKAALKRLQTDYMDVMQIEETMQALHDVVQAD</sequence>
<feature type="domain" description="NADP-dependent oxidoreductase" evidence="3">
    <location>
        <begin position="48"/>
        <end position="179"/>
    </location>
</feature>
<keyword evidence="1" id="KW-0560">Oxidoreductase</keyword>
<evidence type="ECO:0000259" key="3">
    <source>
        <dbReference type="Pfam" id="PF00248"/>
    </source>
</evidence>
<dbReference type="InterPro" id="IPR050523">
    <property type="entry name" value="AKR_Detox_Biosynth"/>
</dbReference>
<keyword evidence="5" id="KW-1185">Reference proteome</keyword>
<reference evidence="4" key="2">
    <citation type="submission" date="2023-01" db="EMBL/GenBank/DDBJ databases">
        <authorList>
            <person name="Petersen C."/>
        </authorList>
    </citation>
    <scope>NUCLEOTIDE SEQUENCE</scope>
    <source>
        <strain evidence="4">IBT 17514</strain>
    </source>
</reference>
<comment type="caution">
    <text evidence="4">The sequence shown here is derived from an EMBL/GenBank/DDBJ whole genome shotgun (WGS) entry which is preliminary data.</text>
</comment>
<evidence type="ECO:0000313" key="4">
    <source>
        <dbReference type="EMBL" id="KAJ5727510.1"/>
    </source>
</evidence>
<dbReference type="EMBL" id="JAQJAN010000006">
    <property type="protein sequence ID" value="KAJ5727510.1"/>
    <property type="molecule type" value="Genomic_DNA"/>
</dbReference>
<proteinExistence type="inferred from homology"/>
<dbReference type="PANTHER" id="PTHR43364">
    <property type="entry name" value="NADH-SPECIFIC METHYLGLYOXAL REDUCTASE-RELATED"/>
    <property type="match status" value="1"/>
</dbReference>
<dbReference type="Proteomes" id="UP001215712">
    <property type="component" value="Unassembled WGS sequence"/>
</dbReference>
<dbReference type="SUPFAM" id="SSF51430">
    <property type="entry name" value="NAD(P)-linked oxidoreductase"/>
    <property type="match status" value="1"/>
</dbReference>
<dbReference type="AlphaFoldDB" id="A0AAD6HMG7"/>
<dbReference type="Pfam" id="PF00248">
    <property type="entry name" value="Aldo_ket_red"/>
    <property type="match status" value="1"/>
</dbReference>
<comment type="similarity">
    <text evidence="2">Belongs to the aldo/keto reductase family. Aldo/keto reductase 2 subfamily.</text>
</comment>
<dbReference type="InterPro" id="IPR023210">
    <property type="entry name" value="NADP_OxRdtase_dom"/>
</dbReference>
<organism evidence="4 5">
    <name type="scientific">Penicillium malachiteum</name>
    <dbReference type="NCBI Taxonomy" id="1324776"/>
    <lineage>
        <taxon>Eukaryota</taxon>
        <taxon>Fungi</taxon>
        <taxon>Dikarya</taxon>
        <taxon>Ascomycota</taxon>
        <taxon>Pezizomycotina</taxon>
        <taxon>Eurotiomycetes</taxon>
        <taxon>Eurotiomycetidae</taxon>
        <taxon>Eurotiales</taxon>
        <taxon>Aspergillaceae</taxon>
        <taxon>Penicillium</taxon>
    </lineage>
</organism>
<protein>
    <recommendedName>
        <fullName evidence="3">NADP-dependent oxidoreductase domain-containing protein</fullName>
    </recommendedName>
</protein>
<name>A0AAD6HMG7_9EURO</name>
<evidence type="ECO:0000256" key="2">
    <source>
        <dbReference type="ARBA" id="ARBA00038157"/>
    </source>
</evidence>
<reference evidence="4" key="1">
    <citation type="journal article" date="2023" name="IMA Fungus">
        <title>Comparative genomic study of the Penicillium genus elucidates a diverse pangenome and 15 lateral gene transfer events.</title>
        <authorList>
            <person name="Petersen C."/>
            <person name="Sorensen T."/>
            <person name="Nielsen M.R."/>
            <person name="Sondergaard T.E."/>
            <person name="Sorensen J.L."/>
            <person name="Fitzpatrick D.A."/>
            <person name="Frisvad J.C."/>
            <person name="Nielsen K.L."/>
        </authorList>
    </citation>
    <scope>NUCLEOTIDE SEQUENCE</scope>
    <source>
        <strain evidence="4">IBT 17514</strain>
    </source>
</reference>
<dbReference type="PANTHER" id="PTHR43364:SF4">
    <property type="entry name" value="NAD(P)-LINKED OXIDOREDUCTASE SUPERFAMILY PROTEIN"/>
    <property type="match status" value="1"/>
</dbReference>
<dbReference type="InterPro" id="IPR036812">
    <property type="entry name" value="NAD(P)_OxRdtase_dom_sf"/>
</dbReference>
<dbReference type="GO" id="GO:0016491">
    <property type="term" value="F:oxidoreductase activity"/>
    <property type="evidence" value="ECO:0007669"/>
    <property type="project" value="UniProtKB-KW"/>
</dbReference>
<gene>
    <name evidence="4" type="ORF">N7493_005330</name>
</gene>